<gene>
    <name evidence="1" type="ORF">A2831_03290</name>
</gene>
<evidence type="ECO:0000313" key="2">
    <source>
        <dbReference type="Proteomes" id="UP000177507"/>
    </source>
</evidence>
<dbReference type="STRING" id="1802668.A2831_03290"/>
<accession>A0A1F8F0A2</accession>
<name>A0A1F8F0A2_9BACT</name>
<evidence type="ECO:0000313" key="1">
    <source>
        <dbReference type="EMBL" id="OGN05709.1"/>
    </source>
</evidence>
<proteinExistence type="predicted"/>
<dbReference type="Proteomes" id="UP000177507">
    <property type="component" value="Unassembled WGS sequence"/>
</dbReference>
<organism evidence="1 2">
    <name type="scientific">Candidatus Yanofskybacteria bacterium RIFCSPHIGHO2_01_FULL_44_17</name>
    <dbReference type="NCBI Taxonomy" id="1802668"/>
    <lineage>
        <taxon>Bacteria</taxon>
        <taxon>Candidatus Yanofskyibacteriota</taxon>
    </lineage>
</organism>
<dbReference type="AlphaFoldDB" id="A0A1F8F0A2"/>
<protein>
    <submittedName>
        <fullName evidence="1">Uncharacterized protein</fullName>
    </submittedName>
</protein>
<comment type="caution">
    <text evidence="1">The sequence shown here is derived from an EMBL/GenBank/DDBJ whole genome shotgun (WGS) entry which is preliminary data.</text>
</comment>
<sequence>MTEAEVKEILNRHLRGGTKEESLIPSQREIYDRVLDKLVGRSLNTDFLRILGLVSKTKSELAFLADFNFVIIDSSDATSILSQSGSSRFLPMYRRFVEIFRFFYENHEQIDWGSHANNWSKKKSRAFIEIIDKKMRERDSEFRQGRSIKVSAGELRAINLGLNFAFRVLLGYEKCVEFVEESNKATSVLKQLQILLFSSPSRGGIS</sequence>
<reference evidence="1 2" key="1">
    <citation type="journal article" date="2016" name="Nat. Commun.">
        <title>Thousands of microbial genomes shed light on interconnected biogeochemical processes in an aquifer system.</title>
        <authorList>
            <person name="Anantharaman K."/>
            <person name="Brown C.T."/>
            <person name="Hug L.A."/>
            <person name="Sharon I."/>
            <person name="Castelle C.J."/>
            <person name="Probst A.J."/>
            <person name="Thomas B.C."/>
            <person name="Singh A."/>
            <person name="Wilkins M.J."/>
            <person name="Karaoz U."/>
            <person name="Brodie E.L."/>
            <person name="Williams K.H."/>
            <person name="Hubbard S.S."/>
            <person name="Banfield J.F."/>
        </authorList>
    </citation>
    <scope>NUCLEOTIDE SEQUENCE [LARGE SCALE GENOMIC DNA]</scope>
</reference>
<dbReference type="EMBL" id="MGJI01000005">
    <property type="protein sequence ID" value="OGN05709.1"/>
    <property type="molecule type" value="Genomic_DNA"/>
</dbReference>